<dbReference type="Proteomes" id="UP000283684">
    <property type="component" value="Unassembled WGS sequence"/>
</dbReference>
<dbReference type="Proteomes" id="UP001055048">
    <property type="component" value="Unassembled WGS sequence"/>
</dbReference>
<dbReference type="EMBL" id="QSIF01000053">
    <property type="protein sequence ID" value="RHC71165.1"/>
    <property type="molecule type" value="Genomic_DNA"/>
</dbReference>
<reference evidence="8" key="2">
    <citation type="journal article" date="2018" name="BMC Genomics">
        <title>Whole genome sequencing and function prediction of 133 gut anaerobes isolated from chicken caecum in pure cultures.</title>
        <authorList>
            <person name="Medvecky M."/>
            <person name="Cejkova D."/>
            <person name="Polansky O."/>
            <person name="Karasova D."/>
            <person name="Kubasova T."/>
            <person name="Cizek A."/>
            <person name="Rychlik I."/>
        </authorList>
    </citation>
    <scope>NUCLEOTIDE SEQUENCE</scope>
    <source>
        <strain evidence="8">An67</strain>
    </source>
</reference>
<name>A0A1Y3V5C1_BACUN</name>
<evidence type="ECO:0000313" key="2">
    <source>
        <dbReference type="EMBL" id="GKH14191.1"/>
    </source>
</evidence>
<dbReference type="AlphaFoldDB" id="A0A1Y3V5C1"/>
<evidence type="ECO:0000313" key="10">
    <source>
        <dbReference type="EMBL" id="RGZ46130.1"/>
    </source>
</evidence>
<dbReference type="EMBL" id="WCUP01000004">
    <property type="protein sequence ID" value="KAB4110431.1"/>
    <property type="molecule type" value="Genomic_DNA"/>
</dbReference>
<dbReference type="SUPFAM" id="SSF52540">
    <property type="entry name" value="P-loop containing nucleoside triphosphate hydrolases"/>
    <property type="match status" value="1"/>
</dbReference>
<dbReference type="Proteomes" id="UP000284514">
    <property type="component" value="Unassembled WGS sequence"/>
</dbReference>
<dbReference type="InterPro" id="IPR003959">
    <property type="entry name" value="ATPase_AAA_core"/>
</dbReference>
<comment type="caution">
    <text evidence="8">The sequence shown here is derived from an EMBL/GenBank/DDBJ whole genome shotgun (WGS) entry which is preliminary data.</text>
</comment>
<proteinExistence type="predicted"/>
<dbReference type="EMBL" id="NFHS01000004">
    <property type="protein sequence ID" value="OUN54608.1"/>
    <property type="molecule type" value="Genomic_DNA"/>
</dbReference>
<evidence type="ECO:0000313" key="3">
    <source>
        <dbReference type="EMBL" id="KAB4110431.1"/>
    </source>
</evidence>
<evidence type="ECO:0000313" key="13">
    <source>
        <dbReference type="Proteomes" id="UP000260874"/>
    </source>
</evidence>
<dbReference type="Proteomes" id="UP000438773">
    <property type="component" value="Unassembled WGS sequence"/>
</dbReference>
<organism evidence="8 12">
    <name type="scientific">Bacteroides uniformis</name>
    <dbReference type="NCBI Taxonomy" id="820"/>
    <lineage>
        <taxon>Bacteria</taxon>
        <taxon>Pseudomonadati</taxon>
        <taxon>Bacteroidota</taxon>
        <taxon>Bacteroidia</taxon>
        <taxon>Bacteroidales</taxon>
        <taxon>Bacteroidaceae</taxon>
        <taxon>Bacteroides</taxon>
    </lineage>
</organism>
<accession>A0A1Y3V5C1</accession>
<evidence type="ECO:0000313" key="5">
    <source>
        <dbReference type="EMBL" id="KAB4124131.1"/>
    </source>
</evidence>
<protein>
    <submittedName>
        <fullName evidence="3">AAA family ATPase</fullName>
    </submittedName>
</protein>
<dbReference type="EMBL" id="WCUQ01000006">
    <property type="protein sequence ID" value="KAB4124131.1"/>
    <property type="molecule type" value="Genomic_DNA"/>
</dbReference>
<evidence type="ECO:0000313" key="18">
    <source>
        <dbReference type="Proteomes" id="UP000441711"/>
    </source>
</evidence>
<evidence type="ECO:0000313" key="4">
    <source>
        <dbReference type="EMBL" id="KAB4111007.1"/>
    </source>
</evidence>
<dbReference type="Proteomes" id="UP000260874">
    <property type="component" value="Unassembled WGS sequence"/>
</dbReference>
<reference evidence="12" key="1">
    <citation type="submission" date="2017-04" db="EMBL/GenBank/DDBJ databases">
        <title>Function of individual gut microbiota members based on whole genome sequencing of pure cultures obtained from chicken caecum.</title>
        <authorList>
            <person name="Medvecky M."/>
            <person name="Cejkova D."/>
            <person name="Polansky O."/>
            <person name="Karasova D."/>
            <person name="Kubasova T."/>
            <person name="Cizek A."/>
            <person name="Rychlik I."/>
        </authorList>
    </citation>
    <scope>NUCLEOTIDE SEQUENCE [LARGE SCALE GENOMIC DNA]</scope>
    <source>
        <strain evidence="12">An67</strain>
    </source>
</reference>
<evidence type="ECO:0000313" key="15">
    <source>
        <dbReference type="Proteomes" id="UP000284514"/>
    </source>
</evidence>
<evidence type="ECO:0000313" key="16">
    <source>
        <dbReference type="Proteomes" id="UP000434462"/>
    </source>
</evidence>
<dbReference type="PANTHER" id="PTHR43581">
    <property type="entry name" value="ATP/GTP PHOSPHATASE"/>
    <property type="match status" value="1"/>
</dbReference>
<dbReference type="Pfam" id="PF13304">
    <property type="entry name" value="AAA_21"/>
    <property type="match status" value="1"/>
</dbReference>
<dbReference type="InterPro" id="IPR051396">
    <property type="entry name" value="Bact_Antivir_Def_Nuclease"/>
</dbReference>
<dbReference type="EMBL" id="JAQNSI010000351">
    <property type="protein sequence ID" value="MDC1901402.1"/>
    <property type="molecule type" value="Genomic_DNA"/>
</dbReference>
<sequence>MIARILIRQLYDTYNYDIQFPENQRVTIITGPNGYGKTTFLKIINNLLTCNFWFFYLLKFKEIQIFFRNGMNISIQKKRIEAEDNNREDRTPASLKEKVFFRLNANESDEAYIEEFSLSYSDILRLRRQLLPTLSYRQTEEYDIEELLNKEYNIDSDISILEKSKNIRMFLQERKCSFIKEQRIIASTQHSGYDGRRRLLNQFEIDDIAAQLIKEFAKQQMEFASESQKIDSTFIKRLVEGTYNKYKEAEFQEKLSKLKAKINNYKEYGLMPQIDILEEYPEHLQNVLSLYIDDMEQKMSSFDKFYKQLSLFDRFVSGKVLSNKKIKLNEVKGVSVINDKGEEVPLRKLSSGEQNLIILYYKLAFSTDMRTVLLIDEPENSLHMAWVSQMLEDYQKMAEELKCQIIIATHSPAFINEHWDISCDLYTNNEENNHAEFAECK</sequence>
<dbReference type="Proteomes" id="UP000442334">
    <property type="component" value="Unassembled WGS sequence"/>
</dbReference>
<reference evidence="16 17" key="4">
    <citation type="journal article" date="2019" name="Nat. Med.">
        <title>A library of human gut bacterial isolates paired with longitudinal multiomics data enables mechanistic microbiome research.</title>
        <authorList>
            <person name="Poyet M."/>
            <person name="Groussin M."/>
            <person name="Gibbons S.M."/>
            <person name="Avila-Pacheco J."/>
            <person name="Jiang X."/>
            <person name="Kearney S.M."/>
            <person name="Perrotta A.R."/>
            <person name="Berdy B."/>
            <person name="Zhao S."/>
            <person name="Lieberman T.D."/>
            <person name="Swanson P.K."/>
            <person name="Smith M."/>
            <person name="Roesemann S."/>
            <person name="Alexander J.E."/>
            <person name="Rich S.A."/>
            <person name="Livny J."/>
            <person name="Vlamakis H."/>
            <person name="Clish C."/>
            <person name="Bullock K."/>
            <person name="Deik A."/>
            <person name="Scott J."/>
            <person name="Pierce K.A."/>
            <person name="Xavier R.J."/>
            <person name="Alm E.J."/>
        </authorList>
    </citation>
    <scope>NUCLEOTIDE SEQUENCE [LARGE SCALE GENOMIC DNA]</scope>
    <source>
        <strain evidence="6 19">BIOML-A21</strain>
        <strain evidence="3 18">BIOML-A36</strain>
        <strain evidence="5 17">BIOML-A37</strain>
        <strain evidence="4 16">BIOML-A38</strain>
    </source>
</reference>
<dbReference type="EMBL" id="WCUA01000016">
    <property type="protein sequence ID" value="KAB4183937.1"/>
    <property type="molecule type" value="Genomic_DNA"/>
</dbReference>
<dbReference type="Gene3D" id="3.40.50.300">
    <property type="entry name" value="P-loop containing nucleotide triphosphate hydrolases"/>
    <property type="match status" value="1"/>
</dbReference>
<evidence type="ECO:0000313" key="19">
    <source>
        <dbReference type="Proteomes" id="UP000442334"/>
    </source>
</evidence>
<reference evidence="2" key="5">
    <citation type="submission" date="2022-01" db="EMBL/GenBank/DDBJ databases">
        <title>Novel bile acid biosynthetic pathways are enriched in the microbiome of centenarians.</title>
        <authorList>
            <person name="Sato Y."/>
            <person name="Atarashi K."/>
            <person name="Plichta R.D."/>
            <person name="Arai Y."/>
            <person name="Sasajima S."/>
            <person name="Kearney M.S."/>
            <person name="Suda W."/>
            <person name="Takeshita K."/>
            <person name="Sasaki T."/>
            <person name="Okamoto S."/>
            <person name="Skelly N.A."/>
            <person name="Okamura Y."/>
            <person name="Vlamakis H."/>
            <person name="Li Y."/>
            <person name="Tanoue T."/>
            <person name="Takei H."/>
            <person name="Nittono H."/>
            <person name="Narushima S."/>
            <person name="Irie J."/>
            <person name="Itoh H."/>
            <person name="Moriya K."/>
            <person name="Sugiura Y."/>
            <person name="Suematsu M."/>
            <person name="Moritoki N."/>
            <person name="Shibata S."/>
            <person name="Littman R.D."/>
            <person name="Fischbach A.M."/>
            <person name="Uwamino Y."/>
            <person name="Inoue T."/>
            <person name="Honda A."/>
            <person name="Hattori M."/>
            <person name="Murai T."/>
            <person name="Xavier J.R."/>
            <person name="Hirose N."/>
            <person name="Honda K."/>
        </authorList>
    </citation>
    <scope>NUCLEOTIDE SEQUENCE</scope>
    <source>
        <strain evidence="2">CE91-St12</strain>
    </source>
</reference>
<dbReference type="Proteomes" id="UP000434462">
    <property type="component" value="Unassembled WGS sequence"/>
</dbReference>
<dbReference type="RefSeq" id="WP_087332631.1">
    <property type="nucleotide sequence ID" value="NZ_BQNL01000001.1"/>
</dbReference>
<dbReference type="Proteomes" id="UP000196329">
    <property type="component" value="Unassembled WGS sequence"/>
</dbReference>
<evidence type="ECO:0000313" key="7">
    <source>
        <dbReference type="EMBL" id="MDC1901402.1"/>
    </source>
</evidence>
<dbReference type="InterPro" id="IPR027417">
    <property type="entry name" value="P-loop_NTPase"/>
</dbReference>
<gene>
    <name evidence="8" type="ORF">B5G17_08705</name>
    <name evidence="2" type="ORF">CE91St12_24010</name>
    <name evidence="11" type="ORF">DW831_19470</name>
    <name evidence="10" type="ORF">DW988_16300</name>
    <name evidence="9" type="ORF">DXC91_17400</name>
    <name evidence="6" type="ORF">GAQ34_14355</name>
    <name evidence="3" type="ORF">GAQ70_07585</name>
    <name evidence="4" type="ORF">GAQ72_19375</name>
    <name evidence="5" type="ORF">GAQ75_10955</name>
    <name evidence="7" type="ORF">POZ10_12315</name>
</gene>
<dbReference type="CDD" id="cd00267">
    <property type="entry name" value="ABC_ATPase"/>
    <property type="match status" value="2"/>
</dbReference>
<dbReference type="EMBL" id="BQNL01000001">
    <property type="protein sequence ID" value="GKH14191.1"/>
    <property type="molecule type" value="Genomic_DNA"/>
</dbReference>
<evidence type="ECO:0000313" key="8">
    <source>
        <dbReference type="EMBL" id="OUN54608.1"/>
    </source>
</evidence>
<reference evidence="7" key="6">
    <citation type="submission" date="2022-10" db="EMBL/GenBank/DDBJ databases">
        <title>Human gut microbiome strain richness.</title>
        <authorList>
            <person name="Chen-Liaw A."/>
        </authorList>
    </citation>
    <scope>NUCLEOTIDE SEQUENCE</scope>
    <source>
        <strain evidence="7">1001713st1_F9_1001713B170221_170320</strain>
    </source>
</reference>
<dbReference type="PANTHER" id="PTHR43581:SF2">
    <property type="entry name" value="EXCINUCLEASE ATPASE SUBUNIT"/>
    <property type="match status" value="1"/>
</dbReference>
<dbReference type="EMBL" id="WCUR01000118">
    <property type="protein sequence ID" value="KAB4111007.1"/>
    <property type="molecule type" value="Genomic_DNA"/>
</dbReference>
<dbReference type="Proteomes" id="UP000441711">
    <property type="component" value="Unassembled WGS sequence"/>
</dbReference>
<dbReference type="InterPro" id="IPR003593">
    <property type="entry name" value="AAA+_ATPase"/>
</dbReference>
<feature type="domain" description="AAA+ ATPase" evidence="1">
    <location>
        <begin position="23"/>
        <end position="431"/>
    </location>
</feature>
<evidence type="ECO:0000313" key="17">
    <source>
        <dbReference type="Proteomes" id="UP000438773"/>
    </source>
</evidence>
<dbReference type="EMBL" id="QSRB01000018">
    <property type="protein sequence ID" value="RGK81713.1"/>
    <property type="molecule type" value="Genomic_DNA"/>
</dbReference>
<dbReference type="SMART" id="SM00382">
    <property type="entry name" value="AAA"/>
    <property type="match status" value="1"/>
</dbReference>
<dbReference type="GO" id="GO:0005524">
    <property type="term" value="F:ATP binding"/>
    <property type="evidence" value="ECO:0007669"/>
    <property type="project" value="InterPro"/>
</dbReference>
<evidence type="ECO:0000313" key="14">
    <source>
        <dbReference type="Proteomes" id="UP000283684"/>
    </source>
</evidence>
<reference evidence="13 14" key="3">
    <citation type="submission" date="2018-08" db="EMBL/GenBank/DDBJ databases">
        <title>A genome reference for cultivated species of the human gut microbiota.</title>
        <authorList>
            <person name="Zou Y."/>
            <person name="Xue W."/>
            <person name="Luo G."/>
        </authorList>
    </citation>
    <scope>NUCLEOTIDE SEQUENCE [LARGE SCALE GENOMIC DNA]</scope>
    <source>
        <strain evidence="11 15">AM34-25</strain>
        <strain evidence="10 14">AM50-4</strain>
        <strain evidence="9 13">TF09-22</strain>
    </source>
</reference>
<dbReference type="GO" id="GO:0016887">
    <property type="term" value="F:ATP hydrolysis activity"/>
    <property type="evidence" value="ECO:0007669"/>
    <property type="project" value="InterPro"/>
</dbReference>
<evidence type="ECO:0000313" key="12">
    <source>
        <dbReference type="Proteomes" id="UP000196329"/>
    </source>
</evidence>
<evidence type="ECO:0000313" key="6">
    <source>
        <dbReference type="EMBL" id="KAB4183937.1"/>
    </source>
</evidence>
<evidence type="ECO:0000313" key="9">
    <source>
        <dbReference type="EMBL" id="RGK81713.1"/>
    </source>
</evidence>
<evidence type="ECO:0000259" key="1">
    <source>
        <dbReference type="SMART" id="SM00382"/>
    </source>
</evidence>
<evidence type="ECO:0000313" key="11">
    <source>
        <dbReference type="EMBL" id="RHC71165.1"/>
    </source>
</evidence>
<dbReference type="EMBL" id="QSEE01000018">
    <property type="protein sequence ID" value="RGZ46130.1"/>
    <property type="molecule type" value="Genomic_DNA"/>
</dbReference>
<dbReference type="Proteomes" id="UP001222603">
    <property type="component" value="Unassembled WGS sequence"/>
</dbReference>